<dbReference type="GO" id="GO:0008970">
    <property type="term" value="F:phospholipase A1 activity"/>
    <property type="evidence" value="ECO:0007669"/>
    <property type="project" value="UniProtKB-UniRule"/>
</dbReference>
<dbReference type="PANTHER" id="PTHR31828">
    <property type="entry name" value="PHOSPHOLIPASE A1-IIGAMMA"/>
    <property type="match status" value="1"/>
</dbReference>
<feature type="domain" description="Fungal lipase-type" evidence="6">
    <location>
        <begin position="119"/>
        <end position="275"/>
    </location>
</feature>
<dbReference type="Proteomes" id="UP000504621">
    <property type="component" value="Unplaced"/>
</dbReference>
<keyword evidence="3 5" id="KW-0442">Lipid degradation</keyword>
<sequence>MASSIASRWRELSGEKNWEGLLHPLDLDLRRCIIHYSQRAGATGDLFNNNKASKSFGLSLYPPDEYFSRAGLEIGNPYKYRVTNFIYGAAAASVSEYFGYVAVATDEGNAVLGRRDILVSWRGSITSADWADDANFFLTSAKELFGTDSAQVHSGFLFIYTGKVADSLYSKTSARDQVLRAVQEQVDQYQNEDLSITVTGHSLGAALATLNATDIVANGFNKPTGNSDKSFMVTAFPVASPRVGNGKFKEIFDGLKDLHLLRIVNSTDPVPKFPIGFGYTHVGKELGIDTTKSTYLKSSTNPHNLEAYEHGVAGVQENGEFKLEEELDFDNAVLNKYGDHLLDEYEIPIEWWNNEKFKGMVQMDDGHWKFVDSAYVPDPPSV</sequence>
<dbReference type="Pfam" id="PF01764">
    <property type="entry name" value="Lipase_3"/>
    <property type="match status" value="1"/>
</dbReference>
<organism evidence="7 8">
    <name type="scientific">Herrania umbratica</name>
    <dbReference type="NCBI Taxonomy" id="108875"/>
    <lineage>
        <taxon>Eukaryota</taxon>
        <taxon>Viridiplantae</taxon>
        <taxon>Streptophyta</taxon>
        <taxon>Embryophyta</taxon>
        <taxon>Tracheophyta</taxon>
        <taxon>Spermatophyta</taxon>
        <taxon>Magnoliopsida</taxon>
        <taxon>eudicotyledons</taxon>
        <taxon>Gunneridae</taxon>
        <taxon>Pentapetalae</taxon>
        <taxon>rosids</taxon>
        <taxon>malvids</taxon>
        <taxon>Malvales</taxon>
        <taxon>Malvaceae</taxon>
        <taxon>Byttnerioideae</taxon>
        <taxon>Herrania</taxon>
    </lineage>
</organism>
<evidence type="ECO:0000256" key="2">
    <source>
        <dbReference type="ARBA" id="ARBA00022801"/>
    </source>
</evidence>
<dbReference type="CDD" id="cd00519">
    <property type="entry name" value="Lipase_3"/>
    <property type="match status" value="1"/>
</dbReference>
<dbReference type="RefSeq" id="XP_021294319.1">
    <property type="nucleotide sequence ID" value="XM_021438644.1"/>
</dbReference>
<dbReference type="InterPro" id="IPR029058">
    <property type="entry name" value="AB_hydrolase_fold"/>
</dbReference>
<dbReference type="AlphaFoldDB" id="A0A6J1B704"/>
<keyword evidence="2 5" id="KW-0378">Hydrolase</keyword>
<keyword evidence="4 5" id="KW-0443">Lipid metabolism</keyword>
<evidence type="ECO:0000313" key="8">
    <source>
        <dbReference type="RefSeq" id="XP_021294319.1"/>
    </source>
</evidence>
<dbReference type="GO" id="GO:0016042">
    <property type="term" value="P:lipid catabolic process"/>
    <property type="evidence" value="ECO:0007669"/>
    <property type="project" value="UniProtKB-UniRule"/>
</dbReference>
<comment type="function">
    <text evidence="5">Acylhydrolase that catalyzes the hydrolysis of phospholipids at the sn-1 position.</text>
</comment>
<dbReference type="InterPro" id="IPR033556">
    <property type="entry name" value="PLA"/>
</dbReference>
<gene>
    <name evidence="8" type="primary">LOC110424134</name>
</gene>
<dbReference type="PANTHER" id="PTHR31828:SF13">
    <property type="entry name" value="PHOSPHOLIPASE A1"/>
    <property type="match status" value="1"/>
</dbReference>
<dbReference type="GeneID" id="110424134"/>
<evidence type="ECO:0000313" key="7">
    <source>
        <dbReference type="Proteomes" id="UP000504621"/>
    </source>
</evidence>
<accession>A0A6J1B704</accession>
<proteinExistence type="inferred from homology"/>
<reference evidence="8" key="1">
    <citation type="submission" date="2025-08" db="UniProtKB">
        <authorList>
            <consortium name="RefSeq"/>
        </authorList>
    </citation>
    <scope>IDENTIFICATION</scope>
    <source>
        <tissue evidence="8">Leaf</tissue>
    </source>
</reference>
<protein>
    <recommendedName>
        <fullName evidence="5">Phospholipase A1</fullName>
        <ecNumber evidence="5">3.1.1.-</ecNumber>
    </recommendedName>
</protein>
<dbReference type="Gene3D" id="3.40.50.1820">
    <property type="entry name" value="alpha/beta hydrolase"/>
    <property type="match status" value="1"/>
</dbReference>
<evidence type="ECO:0000256" key="5">
    <source>
        <dbReference type="RuleBase" id="RU367093"/>
    </source>
</evidence>
<evidence type="ECO:0000256" key="4">
    <source>
        <dbReference type="ARBA" id="ARBA00023098"/>
    </source>
</evidence>
<dbReference type="OrthoDB" id="438440at2759"/>
<dbReference type="EC" id="3.1.1.-" evidence="5"/>
<keyword evidence="7" id="KW-1185">Reference proteome</keyword>
<dbReference type="SUPFAM" id="SSF53474">
    <property type="entry name" value="alpha/beta-Hydrolases"/>
    <property type="match status" value="1"/>
</dbReference>
<name>A0A6J1B704_9ROSI</name>
<evidence type="ECO:0000256" key="3">
    <source>
        <dbReference type="ARBA" id="ARBA00022963"/>
    </source>
</evidence>
<evidence type="ECO:0000256" key="1">
    <source>
        <dbReference type="ARBA" id="ARBA00010701"/>
    </source>
</evidence>
<evidence type="ECO:0000259" key="6">
    <source>
        <dbReference type="Pfam" id="PF01764"/>
    </source>
</evidence>
<comment type="similarity">
    <text evidence="1 5">Belongs to the AB hydrolase superfamily. Lipase family.</text>
</comment>
<dbReference type="InterPro" id="IPR002921">
    <property type="entry name" value="Fungal_lipase-type"/>
</dbReference>